<keyword evidence="1" id="KW-0472">Membrane</keyword>
<gene>
    <name evidence="2" type="ordered locus">LOC_Os03g11860</name>
</gene>
<reference evidence="2" key="1">
    <citation type="journal article" date="2005" name="Genome Res.">
        <title>Sequence, annotation, and analysis of synteny between rice chromosome 3 and diverged grass species.</title>
        <authorList>
            <consortium name="Rice Chromosome 3 Sequencing Consortium"/>
            <person name="Buell C.R."/>
            <person name="Yuan Q."/>
            <person name="Ouyang S."/>
            <person name="Liu J."/>
            <person name="Zhu W."/>
            <person name="Wang A."/>
            <person name="Maiti R."/>
            <person name="Haas B."/>
            <person name="Wortman J."/>
            <person name="Pertea M."/>
            <person name="Jones K.M."/>
            <person name="Kim M."/>
            <person name="Overton L."/>
            <person name="Tsitrin T."/>
            <person name="Fadrosh D."/>
            <person name="Bera J."/>
            <person name="Weaver B."/>
            <person name="Jin S."/>
            <person name="Johri S."/>
            <person name="Reardon M."/>
            <person name="Webb K."/>
            <person name="Hill J."/>
            <person name="Moffat K."/>
            <person name="Tallon L."/>
            <person name="Van Aken S."/>
            <person name="Lewis M."/>
            <person name="Utterback T."/>
            <person name="Feldblyum T."/>
            <person name="Zismann V."/>
            <person name="Iobst S."/>
            <person name="Hsiao J."/>
            <person name="de Vazeille A.R."/>
            <person name="Salzberg S.L."/>
            <person name="White O."/>
            <person name="Fraser C."/>
            <person name="Yu Y."/>
            <person name="Kim H."/>
            <person name="Rambo T."/>
            <person name="Currie J."/>
            <person name="Collura K."/>
            <person name="Kernodle-Thompson S."/>
            <person name="Wei F."/>
            <person name="Kudrna K."/>
            <person name="Ammiraju J.S."/>
            <person name="Luo M."/>
            <person name="Goicoechea J.L."/>
            <person name="Wing R.A."/>
            <person name="Henry D."/>
            <person name="Oates R."/>
            <person name="Palmer M."/>
            <person name="Pries G."/>
            <person name="Saski C."/>
            <person name="Simmons J."/>
            <person name="Soderlund C."/>
            <person name="Nelson W."/>
            <person name="de la Bastide M."/>
            <person name="Spiegel L."/>
            <person name="Nascimento L."/>
            <person name="Huang E."/>
            <person name="Preston R."/>
            <person name="Zutavern T."/>
            <person name="Palmer L."/>
            <person name="O'Shaughnessy A."/>
            <person name="Dike S."/>
            <person name="McCombie W.R."/>
            <person name="Minx P."/>
            <person name="Cordum H."/>
            <person name="Wilson R."/>
            <person name="Jin W."/>
            <person name="Lee H.R."/>
            <person name="Jiang J."/>
            <person name="Jackson S."/>
        </authorList>
    </citation>
    <scope>NUCLEOTIDE SEQUENCE [LARGE SCALE GENOMIC DNA]</scope>
</reference>
<dbReference type="AlphaFoldDB" id="Q10PX2"/>
<evidence type="ECO:0000313" key="2">
    <source>
        <dbReference type="EMBL" id="ABF94665.1"/>
    </source>
</evidence>
<sequence>MSGVAAAAIGGGGAPPPTGAGSGAGAPGGGAVNDYNNGGNSASPSSGGPFSGYNLLLLLLLALLLFPLLALYCVRYVLVPVLHDASSMLSHYWYVPVSDIHDALSMLLVYISRALLDNSSLHSNAQSISRSLDHVMRTLFEICLRQSRLEDENIYLDRLYGIEENDIGALIHSSHPGKVFPYVNLSSCVSPITRTVLKVIYKTFRISYMETINDLLTCATSISTWKIITEDFTGGRGDEVVDDDGELRGHGDGQGSFCCPGSTRLRRLQLWCPCGSASNDEAELDDGVDGSELTVQPGSPPPPLVAASAVCVCMYSSTSQ</sequence>
<proteinExistence type="predicted"/>
<keyword evidence="1" id="KW-1133">Transmembrane helix</keyword>
<reference evidence="2" key="2">
    <citation type="submission" date="2006-06" db="EMBL/GenBank/DDBJ databases">
        <authorList>
            <person name="Buell R."/>
            <person name="Wing R.A."/>
            <person name="McCombie W.A."/>
            <person name="Ouyang S."/>
        </authorList>
    </citation>
    <scope>NUCLEOTIDE SEQUENCE</scope>
</reference>
<evidence type="ECO:0000256" key="1">
    <source>
        <dbReference type="SAM" id="Phobius"/>
    </source>
</evidence>
<protein>
    <submittedName>
        <fullName evidence="2">Uncharacterized protein</fullName>
    </submittedName>
</protein>
<dbReference type="EMBL" id="DP000009">
    <property type="protein sequence ID" value="ABF94665.1"/>
    <property type="molecule type" value="Genomic_DNA"/>
</dbReference>
<name>Q10PX2_ORYSJ</name>
<accession>Q10PX2</accession>
<feature type="transmembrane region" description="Helical" evidence="1">
    <location>
        <begin position="55"/>
        <end position="79"/>
    </location>
</feature>
<organism evidence="2">
    <name type="scientific">Oryza sativa subsp. japonica</name>
    <name type="common">Rice</name>
    <dbReference type="NCBI Taxonomy" id="39947"/>
    <lineage>
        <taxon>Eukaryota</taxon>
        <taxon>Viridiplantae</taxon>
        <taxon>Streptophyta</taxon>
        <taxon>Embryophyta</taxon>
        <taxon>Tracheophyta</taxon>
        <taxon>Spermatophyta</taxon>
        <taxon>Magnoliopsida</taxon>
        <taxon>Liliopsida</taxon>
        <taxon>Poales</taxon>
        <taxon>Poaceae</taxon>
        <taxon>BOP clade</taxon>
        <taxon>Oryzoideae</taxon>
        <taxon>Oryzeae</taxon>
        <taxon>Oryzinae</taxon>
        <taxon>Oryza</taxon>
        <taxon>Oryza sativa</taxon>
    </lineage>
</organism>
<keyword evidence="1" id="KW-0812">Transmembrane</keyword>